<dbReference type="AlphaFoldDB" id="A0A5D2M9Q2"/>
<keyword evidence="3" id="KW-1185">Reference proteome</keyword>
<reference evidence="2 3" key="1">
    <citation type="submission" date="2019-07" db="EMBL/GenBank/DDBJ databases">
        <title>WGS assembly of Gossypium tomentosum.</title>
        <authorList>
            <person name="Chen Z.J."/>
            <person name="Sreedasyam A."/>
            <person name="Ando A."/>
            <person name="Song Q."/>
            <person name="De L."/>
            <person name="Hulse-Kemp A."/>
            <person name="Ding M."/>
            <person name="Ye W."/>
            <person name="Kirkbride R."/>
            <person name="Jenkins J."/>
            <person name="Plott C."/>
            <person name="Lovell J."/>
            <person name="Lin Y.-M."/>
            <person name="Vaughn R."/>
            <person name="Liu B."/>
            <person name="Li W."/>
            <person name="Simpson S."/>
            <person name="Scheffler B."/>
            <person name="Saski C."/>
            <person name="Grover C."/>
            <person name="Hu G."/>
            <person name="Conover J."/>
            <person name="Carlson J."/>
            <person name="Shu S."/>
            <person name="Boston L."/>
            <person name="Williams M."/>
            <person name="Peterson D."/>
            <person name="Mcgee K."/>
            <person name="Jones D."/>
            <person name="Wendel J."/>
            <person name="Stelly D."/>
            <person name="Grimwood J."/>
            <person name="Schmutz J."/>
        </authorList>
    </citation>
    <scope>NUCLEOTIDE SEQUENCE [LARGE SCALE GENOMIC DNA]</scope>
    <source>
        <strain evidence="2">7179.01</strain>
    </source>
</reference>
<protein>
    <submittedName>
        <fullName evidence="2">Uncharacterized protein</fullName>
    </submittedName>
</protein>
<proteinExistence type="predicted"/>
<feature type="compositionally biased region" description="Basic residues" evidence="1">
    <location>
        <begin position="14"/>
        <end position="24"/>
    </location>
</feature>
<evidence type="ECO:0000313" key="2">
    <source>
        <dbReference type="EMBL" id="TYH88008.1"/>
    </source>
</evidence>
<accession>A0A5D2M9Q2</accession>
<organism evidence="2 3">
    <name type="scientific">Gossypium tomentosum</name>
    <name type="common">Hawaiian cotton</name>
    <name type="synonym">Gossypium sandvicense</name>
    <dbReference type="NCBI Taxonomy" id="34277"/>
    <lineage>
        <taxon>Eukaryota</taxon>
        <taxon>Viridiplantae</taxon>
        <taxon>Streptophyta</taxon>
        <taxon>Embryophyta</taxon>
        <taxon>Tracheophyta</taxon>
        <taxon>Spermatophyta</taxon>
        <taxon>Magnoliopsida</taxon>
        <taxon>eudicotyledons</taxon>
        <taxon>Gunneridae</taxon>
        <taxon>Pentapetalae</taxon>
        <taxon>rosids</taxon>
        <taxon>malvids</taxon>
        <taxon>Malvales</taxon>
        <taxon>Malvaceae</taxon>
        <taxon>Malvoideae</taxon>
        <taxon>Gossypium</taxon>
    </lineage>
</organism>
<evidence type="ECO:0000313" key="3">
    <source>
        <dbReference type="Proteomes" id="UP000322667"/>
    </source>
</evidence>
<dbReference type="Proteomes" id="UP000322667">
    <property type="component" value="Chromosome D01"/>
</dbReference>
<sequence length="78" mass="8684">MPKLTEGHFSSNRPRSRRSRRKVGHQAYGVVDMEARVNLARRRYTRAGATRAMKRPGSATATEAECCCLGFLISQCLG</sequence>
<name>A0A5D2M9Q2_GOSTO</name>
<feature type="region of interest" description="Disordered" evidence="1">
    <location>
        <begin position="1"/>
        <end position="24"/>
    </location>
</feature>
<gene>
    <name evidence="2" type="ORF">ES332_D01G157600v1</name>
</gene>
<evidence type="ECO:0000256" key="1">
    <source>
        <dbReference type="SAM" id="MobiDB-lite"/>
    </source>
</evidence>
<dbReference type="EMBL" id="CM017623">
    <property type="protein sequence ID" value="TYH88008.1"/>
    <property type="molecule type" value="Genomic_DNA"/>
</dbReference>